<dbReference type="EMBL" id="JBJKFK010000033">
    <property type="protein sequence ID" value="KAL3320746.1"/>
    <property type="molecule type" value="Genomic_DNA"/>
</dbReference>
<feature type="compositionally biased region" description="Pro residues" evidence="1">
    <location>
        <begin position="49"/>
        <end position="75"/>
    </location>
</feature>
<evidence type="ECO:0000256" key="1">
    <source>
        <dbReference type="SAM" id="MobiDB-lite"/>
    </source>
</evidence>
<evidence type="ECO:0000313" key="4">
    <source>
        <dbReference type="Proteomes" id="UP001626550"/>
    </source>
</evidence>
<keyword evidence="3" id="KW-0689">Ribosomal protein</keyword>
<feature type="signal peptide" evidence="2">
    <location>
        <begin position="1"/>
        <end position="24"/>
    </location>
</feature>
<sequence>MRAITGYFLLSLLLVQLFISHSESAVAPAKAAALPAKAAAPSAKAAAPPAIPAAAPPAKPAAAPPAKPAAAPPAAPSAKAATRPPVHNEKPVAGCPQQEGAIDKTSGLNHAKGVHKVITVQATKTEETPKKTG</sequence>
<accession>A0ABD2QMH8</accession>
<keyword evidence="2" id="KW-0732">Signal</keyword>
<proteinExistence type="predicted"/>
<feature type="compositionally biased region" description="Basic and acidic residues" evidence="1">
    <location>
        <begin position="124"/>
        <end position="133"/>
    </location>
</feature>
<name>A0ABD2QMH8_9PLAT</name>
<comment type="caution">
    <text evidence="3">The sequence shown here is derived from an EMBL/GenBank/DDBJ whole genome shotgun (WGS) entry which is preliminary data.</text>
</comment>
<organism evidence="3 4">
    <name type="scientific">Cichlidogyrus casuarinus</name>
    <dbReference type="NCBI Taxonomy" id="1844966"/>
    <lineage>
        <taxon>Eukaryota</taxon>
        <taxon>Metazoa</taxon>
        <taxon>Spiralia</taxon>
        <taxon>Lophotrochozoa</taxon>
        <taxon>Platyhelminthes</taxon>
        <taxon>Monogenea</taxon>
        <taxon>Monopisthocotylea</taxon>
        <taxon>Dactylogyridea</taxon>
        <taxon>Ancyrocephalidae</taxon>
        <taxon>Cichlidogyrus</taxon>
    </lineage>
</organism>
<evidence type="ECO:0000313" key="3">
    <source>
        <dbReference type="EMBL" id="KAL3320746.1"/>
    </source>
</evidence>
<feature type="compositionally biased region" description="Low complexity" evidence="1">
    <location>
        <begin position="30"/>
        <end position="48"/>
    </location>
</feature>
<dbReference type="Proteomes" id="UP001626550">
    <property type="component" value="Unassembled WGS sequence"/>
</dbReference>
<feature type="region of interest" description="Disordered" evidence="1">
    <location>
        <begin position="30"/>
        <end position="133"/>
    </location>
</feature>
<gene>
    <name evidence="3" type="primary">RPL19_1</name>
    <name evidence="3" type="ORF">Ciccas_000583</name>
</gene>
<feature type="chain" id="PRO_5044798008" evidence="2">
    <location>
        <begin position="25"/>
        <end position="133"/>
    </location>
</feature>
<keyword evidence="4" id="KW-1185">Reference proteome</keyword>
<reference evidence="3 4" key="1">
    <citation type="submission" date="2024-11" db="EMBL/GenBank/DDBJ databases">
        <title>Adaptive evolution of stress response genes in parasites aligns with host niche diversity.</title>
        <authorList>
            <person name="Hahn C."/>
            <person name="Resl P."/>
        </authorList>
    </citation>
    <scope>NUCLEOTIDE SEQUENCE [LARGE SCALE GENOMIC DNA]</scope>
    <source>
        <strain evidence="3">EGGRZ-B1_66</strain>
        <tissue evidence="3">Body</tissue>
    </source>
</reference>
<protein>
    <submittedName>
        <fullName evidence="3">60S ribosomal protein L19</fullName>
    </submittedName>
</protein>
<dbReference type="AlphaFoldDB" id="A0ABD2QMH8"/>
<evidence type="ECO:0000256" key="2">
    <source>
        <dbReference type="SAM" id="SignalP"/>
    </source>
</evidence>
<keyword evidence="3" id="KW-0687">Ribonucleoprotein</keyword>
<dbReference type="GO" id="GO:0005840">
    <property type="term" value="C:ribosome"/>
    <property type="evidence" value="ECO:0007669"/>
    <property type="project" value="UniProtKB-KW"/>
</dbReference>